<name>A0AAV0IV56_9ROSI</name>
<sequence>HSLSIGLLLLYQLGFARVYNLSSGSGNSKVSAPMIFLNRPTAASNKALMGWSSSGDRLVSATWAWWLEFRT</sequence>
<evidence type="ECO:0000313" key="2">
    <source>
        <dbReference type="EMBL" id="CAI0400658.1"/>
    </source>
</evidence>
<organism evidence="2 3">
    <name type="scientific">Linum tenue</name>
    <dbReference type="NCBI Taxonomy" id="586396"/>
    <lineage>
        <taxon>Eukaryota</taxon>
        <taxon>Viridiplantae</taxon>
        <taxon>Streptophyta</taxon>
        <taxon>Embryophyta</taxon>
        <taxon>Tracheophyta</taxon>
        <taxon>Spermatophyta</taxon>
        <taxon>Magnoliopsida</taxon>
        <taxon>eudicotyledons</taxon>
        <taxon>Gunneridae</taxon>
        <taxon>Pentapetalae</taxon>
        <taxon>rosids</taxon>
        <taxon>fabids</taxon>
        <taxon>Malpighiales</taxon>
        <taxon>Linaceae</taxon>
        <taxon>Linum</taxon>
    </lineage>
</organism>
<feature type="non-terminal residue" evidence="2">
    <location>
        <position position="1"/>
    </location>
</feature>
<evidence type="ECO:0000256" key="1">
    <source>
        <dbReference type="SAM" id="SignalP"/>
    </source>
</evidence>
<feature type="signal peptide" evidence="1">
    <location>
        <begin position="1"/>
        <end position="16"/>
    </location>
</feature>
<proteinExistence type="predicted"/>
<dbReference type="EMBL" id="CAMGYJ010000004">
    <property type="protein sequence ID" value="CAI0400658.1"/>
    <property type="molecule type" value="Genomic_DNA"/>
</dbReference>
<gene>
    <name evidence="2" type="ORF">LITE_LOCUS10836</name>
</gene>
<keyword evidence="3" id="KW-1185">Reference proteome</keyword>
<reference evidence="2" key="1">
    <citation type="submission" date="2022-08" db="EMBL/GenBank/DDBJ databases">
        <authorList>
            <person name="Gutierrez-Valencia J."/>
        </authorList>
    </citation>
    <scope>NUCLEOTIDE SEQUENCE</scope>
</reference>
<keyword evidence="1" id="KW-0732">Signal</keyword>
<dbReference type="AlphaFoldDB" id="A0AAV0IV56"/>
<feature type="chain" id="PRO_5043482763" evidence="1">
    <location>
        <begin position="17"/>
        <end position="71"/>
    </location>
</feature>
<dbReference type="Proteomes" id="UP001154282">
    <property type="component" value="Unassembled WGS sequence"/>
</dbReference>
<comment type="caution">
    <text evidence="2">The sequence shown here is derived from an EMBL/GenBank/DDBJ whole genome shotgun (WGS) entry which is preliminary data.</text>
</comment>
<evidence type="ECO:0000313" key="3">
    <source>
        <dbReference type="Proteomes" id="UP001154282"/>
    </source>
</evidence>
<protein>
    <submittedName>
        <fullName evidence="2">Uncharacterized protein</fullName>
    </submittedName>
</protein>
<accession>A0AAV0IV56</accession>